<dbReference type="AlphaFoldDB" id="A0A0Q3LBN8"/>
<name>A0A0Q3LBN8_BRADI</name>
<accession>A0A0Q3LBN8</accession>
<proteinExistence type="predicted"/>
<reference evidence="1" key="2">
    <citation type="submission" date="2017-06" db="EMBL/GenBank/DDBJ databases">
        <title>WGS assembly of Brachypodium distachyon.</title>
        <authorList>
            <consortium name="The International Brachypodium Initiative"/>
            <person name="Lucas S."/>
            <person name="Harmon-Smith M."/>
            <person name="Lail K."/>
            <person name="Tice H."/>
            <person name="Grimwood J."/>
            <person name="Bruce D."/>
            <person name="Barry K."/>
            <person name="Shu S."/>
            <person name="Lindquist E."/>
            <person name="Wang M."/>
            <person name="Pitluck S."/>
            <person name="Vogel J.P."/>
            <person name="Garvin D.F."/>
            <person name="Mockler T.C."/>
            <person name="Schmutz J."/>
            <person name="Rokhsar D."/>
            <person name="Bevan M.W."/>
        </authorList>
    </citation>
    <scope>NUCLEOTIDE SEQUENCE</scope>
    <source>
        <strain evidence="1">Bd21</strain>
    </source>
</reference>
<reference evidence="1 2" key="1">
    <citation type="journal article" date="2010" name="Nature">
        <title>Genome sequencing and analysis of the model grass Brachypodium distachyon.</title>
        <authorList>
            <consortium name="International Brachypodium Initiative"/>
        </authorList>
    </citation>
    <scope>NUCLEOTIDE SEQUENCE [LARGE SCALE GENOMIC DNA]</scope>
    <source>
        <strain evidence="1 2">Bd21</strain>
    </source>
</reference>
<sequence length="107" mass="11747">MRSSTGGGVAVHVFKLARSSNKRLGCRAAEKKCLSGQAAGRRCLSAQANTVRRTTAAWRFLPPGSHFKKHQGHRWVILQSYRCCTTMTTMASHQLGAFSDELLKKGV</sequence>
<keyword evidence="3" id="KW-1185">Reference proteome</keyword>
<evidence type="ECO:0000313" key="2">
    <source>
        <dbReference type="EnsemblPlants" id="KQJ89909"/>
    </source>
</evidence>
<dbReference type="InParanoid" id="A0A0Q3LBN8"/>
<reference evidence="2" key="3">
    <citation type="submission" date="2018-08" db="UniProtKB">
        <authorList>
            <consortium name="EnsemblPlants"/>
        </authorList>
    </citation>
    <scope>IDENTIFICATION</scope>
    <source>
        <strain evidence="2">cv. Bd21</strain>
    </source>
</reference>
<evidence type="ECO:0000313" key="3">
    <source>
        <dbReference type="Proteomes" id="UP000008810"/>
    </source>
</evidence>
<dbReference type="Gramene" id="KQJ89909">
    <property type="protein sequence ID" value="KQJ89909"/>
    <property type="gene ID" value="BRADI_4g28415v3"/>
</dbReference>
<gene>
    <name evidence="1" type="ORF">BRADI_4g28415v3</name>
</gene>
<dbReference type="EnsemblPlants" id="KQJ89909">
    <property type="protein sequence ID" value="KQJ89909"/>
    <property type="gene ID" value="BRADI_4g28415v3"/>
</dbReference>
<evidence type="ECO:0000313" key="1">
    <source>
        <dbReference type="EMBL" id="KQJ89909.1"/>
    </source>
</evidence>
<dbReference type="Proteomes" id="UP000008810">
    <property type="component" value="Chromosome 4"/>
</dbReference>
<organism evidence="1">
    <name type="scientific">Brachypodium distachyon</name>
    <name type="common">Purple false brome</name>
    <name type="synonym">Trachynia distachya</name>
    <dbReference type="NCBI Taxonomy" id="15368"/>
    <lineage>
        <taxon>Eukaryota</taxon>
        <taxon>Viridiplantae</taxon>
        <taxon>Streptophyta</taxon>
        <taxon>Embryophyta</taxon>
        <taxon>Tracheophyta</taxon>
        <taxon>Spermatophyta</taxon>
        <taxon>Magnoliopsida</taxon>
        <taxon>Liliopsida</taxon>
        <taxon>Poales</taxon>
        <taxon>Poaceae</taxon>
        <taxon>BOP clade</taxon>
        <taxon>Pooideae</taxon>
        <taxon>Stipodae</taxon>
        <taxon>Brachypodieae</taxon>
        <taxon>Brachypodium</taxon>
    </lineage>
</organism>
<dbReference type="EMBL" id="CM000883">
    <property type="protein sequence ID" value="KQJ89909.1"/>
    <property type="molecule type" value="Genomic_DNA"/>
</dbReference>
<protein>
    <submittedName>
        <fullName evidence="1 2">Uncharacterized protein</fullName>
    </submittedName>
</protein>